<evidence type="ECO:0000313" key="2">
    <source>
        <dbReference type="Proteomes" id="UP000176544"/>
    </source>
</evidence>
<dbReference type="EMBL" id="MHJA01000029">
    <property type="protein sequence ID" value="OGY60550.1"/>
    <property type="molecule type" value="Genomic_DNA"/>
</dbReference>
<gene>
    <name evidence="1" type="ORF">A3I33_02075</name>
</gene>
<evidence type="ECO:0008006" key="3">
    <source>
        <dbReference type="Google" id="ProtNLM"/>
    </source>
</evidence>
<protein>
    <recommendedName>
        <fullName evidence="3">General secretion pathway GspH domain-containing protein</fullName>
    </recommendedName>
</protein>
<evidence type="ECO:0000313" key="1">
    <source>
        <dbReference type="EMBL" id="OGY60550.1"/>
    </source>
</evidence>
<proteinExistence type="predicted"/>
<dbReference type="AlphaFoldDB" id="A0A1G1Z9K2"/>
<accession>A0A1G1Z9K2</accession>
<dbReference type="Proteomes" id="UP000176544">
    <property type="component" value="Unassembled WGS sequence"/>
</dbReference>
<comment type="caution">
    <text evidence="1">The sequence shown here is derived from an EMBL/GenBank/DDBJ whole genome shotgun (WGS) entry which is preliminary data.</text>
</comment>
<sequence>MGIIGILSTILVGYTRQSSRNLLLSSTEAKLISLFSRAKFLSIETFFDQLDNPPVTKKTCAYGVYVDYEKGEIFIFQDRVTINVGGTTNECDGTNNQFIENSDDAKLQGELDFVKINSTALVINDSLDNKLVNVVFIPPDPDVIINSDEGENSADLEISLLDGSNSFTLSVNNAGQIKAER</sequence>
<reference evidence="1 2" key="1">
    <citation type="journal article" date="2016" name="Nat. Commun.">
        <title>Thousands of microbial genomes shed light on interconnected biogeochemical processes in an aquifer system.</title>
        <authorList>
            <person name="Anantharaman K."/>
            <person name="Brown C.T."/>
            <person name="Hug L.A."/>
            <person name="Sharon I."/>
            <person name="Castelle C.J."/>
            <person name="Probst A.J."/>
            <person name="Thomas B.C."/>
            <person name="Singh A."/>
            <person name="Wilkins M.J."/>
            <person name="Karaoz U."/>
            <person name="Brodie E.L."/>
            <person name="Williams K.H."/>
            <person name="Hubbard S.S."/>
            <person name="Banfield J.F."/>
        </authorList>
    </citation>
    <scope>NUCLEOTIDE SEQUENCE [LARGE SCALE GENOMIC DNA]</scope>
</reference>
<dbReference type="STRING" id="1797692.A3I33_02075"/>
<name>A0A1G1Z9K2_9BACT</name>
<organism evidence="1 2">
    <name type="scientific">Candidatus Colwellbacteria bacterium RIFCSPLOWO2_02_FULL_45_11</name>
    <dbReference type="NCBI Taxonomy" id="1797692"/>
    <lineage>
        <taxon>Bacteria</taxon>
        <taxon>Candidatus Colwelliibacteriota</taxon>
    </lineage>
</organism>